<dbReference type="Pfam" id="PF02892">
    <property type="entry name" value="zf-BED"/>
    <property type="match status" value="1"/>
</dbReference>
<keyword evidence="6" id="KW-0804">Transcription</keyword>
<evidence type="ECO:0000313" key="10">
    <source>
        <dbReference type="Proteomes" id="UP000684084"/>
    </source>
</evidence>
<evidence type="ECO:0000256" key="1">
    <source>
        <dbReference type="ARBA" id="ARBA00004123"/>
    </source>
</evidence>
<dbReference type="InterPro" id="IPR052035">
    <property type="entry name" value="ZnF_BED_domain_contain"/>
</dbReference>
<dbReference type="GO" id="GO:0005634">
    <property type="term" value="C:nucleus"/>
    <property type="evidence" value="ECO:0007669"/>
    <property type="project" value="UniProtKB-SubCell"/>
</dbReference>
<evidence type="ECO:0000259" key="8">
    <source>
        <dbReference type="Pfam" id="PF02892"/>
    </source>
</evidence>
<evidence type="ECO:0000256" key="5">
    <source>
        <dbReference type="ARBA" id="ARBA00023015"/>
    </source>
</evidence>
<dbReference type="AlphaFoldDB" id="A0A916E9V3"/>
<dbReference type="PANTHER" id="PTHR46481">
    <property type="entry name" value="ZINC FINGER BED DOMAIN-CONTAINING PROTEIN 4"/>
    <property type="match status" value="1"/>
</dbReference>
<evidence type="ECO:0000313" key="9">
    <source>
        <dbReference type="EMBL" id="CAB5365758.1"/>
    </source>
</evidence>
<organism evidence="9 10">
    <name type="scientific">Rhizophagus irregularis</name>
    <dbReference type="NCBI Taxonomy" id="588596"/>
    <lineage>
        <taxon>Eukaryota</taxon>
        <taxon>Fungi</taxon>
        <taxon>Fungi incertae sedis</taxon>
        <taxon>Mucoromycota</taxon>
        <taxon>Glomeromycotina</taxon>
        <taxon>Glomeromycetes</taxon>
        <taxon>Glomerales</taxon>
        <taxon>Glomeraceae</taxon>
        <taxon>Rhizophagus</taxon>
    </lineage>
</organism>
<evidence type="ECO:0000256" key="4">
    <source>
        <dbReference type="ARBA" id="ARBA00022833"/>
    </source>
</evidence>
<keyword evidence="2" id="KW-0479">Metal-binding</keyword>
<gene>
    <name evidence="9" type="ORF">CHRIB12_LOCUS10577</name>
</gene>
<evidence type="ECO:0000256" key="2">
    <source>
        <dbReference type="ARBA" id="ARBA00022723"/>
    </source>
</evidence>
<evidence type="ECO:0000256" key="3">
    <source>
        <dbReference type="ARBA" id="ARBA00022771"/>
    </source>
</evidence>
<dbReference type="EMBL" id="CAGKOT010000021">
    <property type="protein sequence ID" value="CAB5365758.1"/>
    <property type="molecule type" value="Genomic_DNA"/>
</dbReference>
<keyword evidence="5" id="KW-0805">Transcription regulation</keyword>
<sequence length="452" mass="51981">MAQYAENPTTFSSDFPEITLISYPNANNDSQISFSNTNETMANTSIVINEQQIKKSRICHPVWQYLSRNVDNTSIICNLCQQKYSSKTGISTIKEHFMTNHKDEWTMIEQQQTNKSVEPYGKKDMKRIIHFNSLLFRWIICDQQSFSVVENDDFIAFITTLDPRYKLPSRQTVSIKIQEIYESQCKILKTYFSKLSSKVAITTDVWTACTNQAYMSVTLHWIDDEWKMYCILLDLVPLHERHTGVTLANTMYTIINDFGLGEKIIAITTDNASNMNVFGQNFTQLLSDNHGNVLSRRVRCAAHILNLVVRDGLDAVGKSIIKARKFAIAIRSSQVLFEELKKIFELKQRPFLVPEIDVSTRWNSTYIMIEKLRKIRELTDILVASNPLLKDISPNDEDWKELDSLVTLLEPVYQATNLLSASNHPTFKDLCTVFLVIVNVINEAQETQETQD</sequence>
<dbReference type="OrthoDB" id="2446524at2759"/>
<dbReference type="PANTHER" id="PTHR46481:SF10">
    <property type="entry name" value="ZINC FINGER BED DOMAIN-CONTAINING PROTEIN 39"/>
    <property type="match status" value="1"/>
</dbReference>
<comment type="caution">
    <text evidence="9">The sequence shown here is derived from an EMBL/GenBank/DDBJ whole genome shotgun (WGS) entry which is preliminary data.</text>
</comment>
<dbReference type="InterPro" id="IPR003656">
    <property type="entry name" value="Znf_BED"/>
</dbReference>
<feature type="domain" description="BED-type" evidence="8">
    <location>
        <begin position="61"/>
        <end position="102"/>
    </location>
</feature>
<dbReference type="Proteomes" id="UP000684084">
    <property type="component" value="Unassembled WGS sequence"/>
</dbReference>
<keyword evidence="4" id="KW-0862">Zinc</keyword>
<keyword evidence="7" id="KW-0539">Nucleus</keyword>
<dbReference type="GO" id="GO:0003677">
    <property type="term" value="F:DNA binding"/>
    <property type="evidence" value="ECO:0007669"/>
    <property type="project" value="InterPro"/>
</dbReference>
<evidence type="ECO:0000256" key="6">
    <source>
        <dbReference type="ARBA" id="ARBA00023163"/>
    </source>
</evidence>
<reference evidence="9" key="1">
    <citation type="submission" date="2020-05" db="EMBL/GenBank/DDBJ databases">
        <authorList>
            <person name="Rincon C."/>
            <person name="Sanders R I."/>
            <person name="Robbins C."/>
            <person name="Chaturvedi A."/>
        </authorList>
    </citation>
    <scope>NUCLEOTIDE SEQUENCE</scope>
    <source>
        <strain evidence="9">CHB12</strain>
    </source>
</reference>
<protein>
    <recommendedName>
        <fullName evidence="8">BED-type domain-containing protein</fullName>
    </recommendedName>
</protein>
<evidence type="ECO:0000256" key="7">
    <source>
        <dbReference type="ARBA" id="ARBA00023242"/>
    </source>
</evidence>
<dbReference type="GO" id="GO:0008270">
    <property type="term" value="F:zinc ion binding"/>
    <property type="evidence" value="ECO:0007669"/>
    <property type="project" value="UniProtKB-KW"/>
</dbReference>
<proteinExistence type="predicted"/>
<keyword evidence="3" id="KW-0863">Zinc-finger</keyword>
<accession>A0A916E9V3</accession>
<comment type="subcellular location">
    <subcellularLocation>
        <location evidence="1">Nucleus</location>
    </subcellularLocation>
</comment>
<name>A0A916E9V3_9GLOM</name>